<organism evidence="1 2">
    <name type="scientific">Rhamnella rubrinervis</name>
    <dbReference type="NCBI Taxonomy" id="2594499"/>
    <lineage>
        <taxon>Eukaryota</taxon>
        <taxon>Viridiplantae</taxon>
        <taxon>Streptophyta</taxon>
        <taxon>Embryophyta</taxon>
        <taxon>Tracheophyta</taxon>
        <taxon>Spermatophyta</taxon>
        <taxon>Magnoliopsida</taxon>
        <taxon>eudicotyledons</taxon>
        <taxon>Gunneridae</taxon>
        <taxon>Pentapetalae</taxon>
        <taxon>rosids</taxon>
        <taxon>fabids</taxon>
        <taxon>Rosales</taxon>
        <taxon>Rhamnaceae</taxon>
        <taxon>rhamnoid group</taxon>
        <taxon>Rhamneae</taxon>
        <taxon>Rhamnella</taxon>
    </lineage>
</organism>
<dbReference type="AlphaFoldDB" id="A0A8K0ME13"/>
<comment type="caution">
    <text evidence="1">The sequence shown here is derived from an EMBL/GenBank/DDBJ whole genome shotgun (WGS) entry which is preliminary data.</text>
</comment>
<evidence type="ECO:0000313" key="2">
    <source>
        <dbReference type="Proteomes" id="UP000796880"/>
    </source>
</evidence>
<name>A0A8K0ME13_9ROSA</name>
<evidence type="ECO:0000313" key="1">
    <source>
        <dbReference type="EMBL" id="KAF3443075.1"/>
    </source>
</evidence>
<dbReference type="Proteomes" id="UP000796880">
    <property type="component" value="Unassembled WGS sequence"/>
</dbReference>
<sequence>MEAEKLEELEKEKNKLYGQGFINERVDLVQFVKERKKKDVGHYKAKNEHWKLICSGQPLQRIRPATSAFRNYSSTAKEFGCMMGVIKPVSKSPLLTSIL</sequence>
<keyword evidence="2" id="KW-1185">Reference proteome</keyword>
<proteinExistence type="predicted"/>
<gene>
    <name evidence="1" type="ORF">FNV43_RR16996</name>
</gene>
<accession>A0A8K0ME13</accession>
<reference evidence="1" key="1">
    <citation type="submission" date="2020-03" db="EMBL/GenBank/DDBJ databases">
        <title>A high-quality chromosome-level genome assembly of a woody plant with both climbing and erect habits, Rhamnella rubrinervis.</title>
        <authorList>
            <person name="Lu Z."/>
            <person name="Yang Y."/>
            <person name="Zhu X."/>
            <person name="Sun Y."/>
        </authorList>
    </citation>
    <scope>NUCLEOTIDE SEQUENCE</scope>
    <source>
        <strain evidence="1">BYM</strain>
        <tissue evidence="1">Leaf</tissue>
    </source>
</reference>
<protein>
    <submittedName>
        <fullName evidence="1">Uncharacterized protein</fullName>
    </submittedName>
</protein>
<dbReference type="EMBL" id="VOIH02000007">
    <property type="protein sequence ID" value="KAF3443075.1"/>
    <property type="molecule type" value="Genomic_DNA"/>
</dbReference>